<dbReference type="AlphaFoldDB" id="A0A0E9S0C4"/>
<sequence>MHSLCIVISRLMAVCLSSIKSWNEILAL</sequence>
<dbReference type="EMBL" id="GBXM01073851">
    <property type="protein sequence ID" value="JAH34726.1"/>
    <property type="molecule type" value="Transcribed_RNA"/>
</dbReference>
<organism evidence="1">
    <name type="scientific">Anguilla anguilla</name>
    <name type="common">European freshwater eel</name>
    <name type="synonym">Muraena anguilla</name>
    <dbReference type="NCBI Taxonomy" id="7936"/>
    <lineage>
        <taxon>Eukaryota</taxon>
        <taxon>Metazoa</taxon>
        <taxon>Chordata</taxon>
        <taxon>Craniata</taxon>
        <taxon>Vertebrata</taxon>
        <taxon>Euteleostomi</taxon>
        <taxon>Actinopterygii</taxon>
        <taxon>Neopterygii</taxon>
        <taxon>Teleostei</taxon>
        <taxon>Anguilliformes</taxon>
        <taxon>Anguillidae</taxon>
        <taxon>Anguilla</taxon>
    </lineage>
</organism>
<reference evidence="1" key="1">
    <citation type="submission" date="2014-11" db="EMBL/GenBank/DDBJ databases">
        <authorList>
            <person name="Amaro Gonzalez C."/>
        </authorList>
    </citation>
    <scope>NUCLEOTIDE SEQUENCE</scope>
</reference>
<accession>A0A0E9S0C4</accession>
<protein>
    <submittedName>
        <fullName evidence="1">Uncharacterized protein</fullName>
    </submittedName>
</protein>
<proteinExistence type="predicted"/>
<evidence type="ECO:0000313" key="1">
    <source>
        <dbReference type="EMBL" id="JAH34726.1"/>
    </source>
</evidence>
<name>A0A0E9S0C4_ANGAN</name>
<reference evidence="1" key="2">
    <citation type="journal article" date="2015" name="Fish Shellfish Immunol.">
        <title>Early steps in the European eel (Anguilla anguilla)-Vibrio vulnificus interaction in the gills: Role of the RtxA13 toxin.</title>
        <authorList>
            <person name="Callol A."/>
            <person name="Pajuelo D."/>
            <person name="Ebbesson L."/>
            <person name="Teles M."/>
            <person name="MacKenzie S."/>
            <person name="Amaro C."/>
        </authorList>
    </citation>
    <scope>NUCLEOTIDE SEQUENCE</scope>
</reference>